<name>A0A9N9TB75_PHYSR</name>
<dbReference type="Gene3D" id="3.40.1800.20">
    <property type="match status" value="1"/>
</dbReference>
<evidence type="ECO:0000313" key="5">
    <source>
        <dbReference type="EMBL" id="CAG9854884.1"/>
    </source>
</evidence>
<dbReference type="SMART" id="SM00868">
    <property type="entry name" value="zf-AD"/>
    <property type="match status" value="1"/>
</dbReference>
<keyword evidence="1" id="KW-0863">Zinc-finger</keyword>
<gene>
    <name evidence="5" type="ORF">PHYEVI_LOCUS1344</name>
</gene>
<accession>A0A9N9TB75</accession>
<dbReference type="InterPro" id="IPR013087">
    <property type="entry name" value="Znf_C2H2_type"/>
</dbReference>
<dbReference type="PROSITE" id="PS51915">
    <property type="entry name" value="ZAD"/>
    <property type="match status" value="1"/>
</dbReference>
<reference evidence="5" key="1">
    <citation type="submission" date="2022-01" db="EMBL/GenBank/DDBJ databases">
        <authorList>
            <person name="King R."/>
        </authorList>
    </citation>
    <scope>NUCLEOTIDE SEQUENCE</scope>
</reference>
<evidence type="ECO:0000313" key="6">
    <source>
        <dbReference type="Proteomes" id="UP001153712"/>
    </source>
</evidence>
<sequence>MFYISKFCRICVQPEKNLIDLNTEDFDKIKLSEKLETCTKMVVTKESISSEICVDCLSKLRTSYHFLNMCKKSTKKLYGYYKTLLSKDGKEEDLNQFINTELHVEVTPIRTANKESWSDNYTPSVREKRKRITKEQRCSLLKRLLTNPEQCKKERKTTTNDTFVGGLKDIIDFTKNYEFGEVLDKNSYYDPTALDKLKVFSVNFFKRDFSDFNNTILYIIENKDNLLEYGDSEEEEFFNEDPELKESNKNIVKVEEVIIEPDIKIKTEFEYDEGTSLDNSYYDVDDLPCKTEIKEELECSDEPSNNSSTNYDYPITPPAISEKVNSIASLNNFVGNYQHKRTFSPSNVRCRTRESPYINPRLQQQFLYRSFMCDKCSRYFKSPGYLKAHYSKIHLFENTE</sequence>
<feature type="binding site" evidence="2">
    <location>
        <position position="8"/>
    </location>
    <ligand>
        <name>Zn(2+)</name>
        <dbReference type="ChEBI" id="CHEBI:29105"/>
    </ligand>
</feature>
<organism evidence="5 6">
    <name type="scientific">Phyllotreta striolata</name>
    <name type="common">Striped flea beetle</name>
    <name type="synonym">Crioceris striolata</name>
    <dbReference type="NCBI Taxonomy" id="444603"/>
    <lineage>
        <taxon>Eukaryota</taxon>
        <taxon>Metazoa</taxon>
        <taxon>Ecdysozoa</taxon>
        <taxon>Arthropoda</taxon>
        <taxon>Hexapoda</taxon>
        <taxon>Insecta</taxon>
        <taxon>Pterygota</taxon>
        <taxon>Neoptera</taxon>
        <taxon>Endopterygota</taxon>
        <taxon>Coleoptera</taxon>
        <taxon>Polyphaga</taxon>
        <taxon>Cucujiformia</taxon>
        <taxon>Chrysomeloidea</taxon>
        <taxon>Chrysomelidae</taxon>
        <taxon>Galerucinae</taxon>
        <taxon>Alticini</taxon>
        <taxon>Phyllotreta</taxon>
    </lineage>
</organism>
<dbReference type="InterPro" id="IPR012934">
    <property type="entry name" value="Znf_AD"/>
</dbReference>
<feature type="binding site" evidence="2">
    <location>
        <position position="11"/>
    </location>
    <ligand>
        <name>Zn(2+)</name>
        <dbReference type="ChEBI" id="CHEBI:29105"/>
    </ligand>
</feature>
<dbReference type="GO" id="GO:0008270">
    <property type="term" value="F:zinc ion binding"/>
    <property type="evidence" value="ECO:0007669"/>
    <property type="project" value="UniProtKB-UniRule"/>
</dbReference>
<feature type="binding site" evidence="2">
    <location>
        <position position="53"/>
    </location>
    <ligand>
        <name>Zn(2+)</name>
        <dbReference type="ChEBI" id="CHEBI:29105"/>
    </ligand>
</feature>
<dbReference type="PROSITE" id="PS00028">
    <property type="entry name" value="ZINC_FINGER_C2H2_1"/>
    <property type="match status" value="1"/>
</dbReference>
<dbReference type="PROSITE" id="PS50157">
    <property type="entry name" value="ZINC_FINGER_C2H2_2"/>
    <property type="match status" value="1"/>
</dbReference>
<keyword evidence="2" id="KW-0862">Zinc</keyword>
<proteinExistence type="predicted"/>
<dbReference type="OrthoDB" id="8922241at2759"/>
<feature type="domain" description="C2H2-type" evidence="3">
    <location>
        <begin position="371"/>
        <end position="399"/>
    </location>
</feature>
<dbReference type="EMBL" id="OU900094">
    <property type="protein sequence ID" value="CAG9854884.1"/>
    <property type="molecule type" value="Genomic_DNA"/>
</dbReference>
<dbReference type="Pfam" id="PF07776">
    <property type="entry name" value="zf-AD"/>
    <property type="match status" value="1"/>
</dbReference>
<evidence type="ECO:0000259" key="3">
    <source>
        <dbReference type="PROSITE" id="PS50157"/>
    </source>
</evidence>
<protein>
    <recommendedName>
        <fullName evidence="7">C2H2-type domain-containing protein</fullName>
    </recommendedName>
</protein>
<evidence type="ECO:0000259" key="4">
    <source>
        <dbReference type="PROSITE" id="PS51915"/>
    </source>
</evidence>
<keyword evidence="6" id="KW-1185">Reference proteome</keyword>
<dbReference type="GO" id="GO:0005634">
    <property type="term" value="C:nucleus"/>
    <property type="evidence" value="ECO:0007669"/>
    <property type="project" value="InterPro"/>
</dbReference>
<evidence type="ECO:0000256" key="1">
    <source>
        <dbReference type="PROSITE-ProRule" id="PRU00042"/>
    </source>
</evidence>
<dbReference type="Proteomes" id="UP001153712">
    <property type="component" value="Chromosome 1"/>
</dbReference>
<evidence type="ECO:0000256" key="2">
    <source>
        <dbReference type="PROSITE-ProRule" id="PRU01263"/>
    </source>
</evidence>
<dbReference type="SUPFAM" id="SSF57716">
    <property type="entry name" value="Glucocorticoid receptor-like (DNA-binding domain)"/>
    <property type="match status" value="1"/>
</dbReference>
<keyword evidence="2" id="KW-0479">Metal-binding</keyword>
<dbReference type="AlphaFoldDB" id="A0A9N9TB75"/>
<feature type="domain" description="ZAD" evidence="4">
    <location>
        <begin position="6"/>
        <end position="80"/>
    </location>
</feature>
<feature type="binding site" evidence="2">
    <location>
        <position position="56"/>
    </location>
    <ligand>
        <name>Zn(2+)</name>
        <dbReference type="ChEBI" id="CHEBI:29105"/>
    </ligand>
</feature>
<evidence type="ECO:0008006" key="7">
    <source>
        <dbReference type="Google" id="ProtNLM"/>
    </source>
</evidence>